<gene>
    <name evidence="5" type="primary">asnC</name>
    <name evidence="5" type="ORF">RUA8715_00233</name>
</gene>
<keyword evidence="2" id="KW-0238">DNA-binding</keyword>
<dbReference type="InterPro" id="IPR000485">
    <property type="entry name" value="AsnC-type_HTH_dom"/>
</dbReference>
<feature type="domain" description="HTH asnC-type" evidence="4">
    <location>
        <begin position="15"/>
        <end position="81"/>
    </location>
</feature>
<evidence type="ECO:0000259" key="4">
    <source>
        <dbReference type="PROSITE" id="PS50956"/>
    </source>
</evidence>
<dbReference type="SMART" id="SM00344">
    <property type="entry name" value="HTH_ASNC"/>
    <property type="match status" value="1"/>
</dbReference>
<sequence length="156" mass="17670">MLKMKSENPNWKHEMDDLDSRLLSALHRDARASLSELAEVLGVTRTTVRSRLQRLKQSGEIVGFTVLTRRDVAQSPVRGLMMLEIEGRGTERIMARIAAMRQVRAVHSTNGGWDLIAEIGTETLAELDEVLFQIRRIEGVTRSETNLLLSTRKGRF</sequence>
<keyword evidence="1" id="KW-0805">Transcription regulation</keyword>
<dbReference type="EMBL" id="FXYG01000001">
    <property type="protein sequence ID" value="SMX33770.1"/>
    <property type="molecule type" value="Genomic_DNA"/>
</dbReference>
<proteinExistence type="predicted"/>
<dbReference type="InterPro" id="IPR019888">
    <property type="entry name" value="Tscrpt_reg_AsnC-like"/>
</dbReference>
<evidence type="ECO:0000313" key="6">
    <source>
        <dbReference type="Proteomes" id="UP000202485"/>
    </source>
</evidence>
<keyword evidence="3" id="KW-0804">Transcription</keyword>
<dbReference type="Pfam" id="PF01037">
    <property type="entry name" value="AsnC_trans_reg"/>
    <property type="match status" value="1"/>
</dbReference>
<dbReference type="InterPro" id="IPR036390">
    <property type="entry name" value="WH_DNA-bd_sf"/>
</dbReference>
<dbReference type="PROSITE" id="PS00519">
    <property type="entry name" value="HTH_ASNC_1"/>
    <property type="match status" value="1"/>
</dbReference>
<accession>A0A238JT01</accession>
<name>A0A238JT01_9RHOB</name>
<dbReference type="PROSITE" id="PS50956">
    <property type="entry name" value="HTH_ASNC_2"/>
    <property type="match status" value="1"/>
</dbReference>
<protein>
    <submittedName>
        <fullName evidence="5">Regulatory protein AsnC</fullName>
    </submittedName>
</protein>
<dbReference type="PANTHER" id="PTHR30154">
    <property type="entry name" value="LEUCINE-RESPONSIVE REGULATORY PROTEIN"/>
    <property type="match status" value="1"/>
</dbReference>
<evidence type="ECO:0000256" key="3">
    <source>
        <dbReference type="ARBA" id="ARBA00023163"/>
    </source>
</evidence>
<dbReference type="PANTHER" id="PTHR30154:SF34">
    <property type="entry name" value="TRANSCRIPTIONAL REGULATOR AZLB"/>
    <property type="match status" value="1"/>
</dbReference>
<dbReference type="InterPro" id="IPR036388">
    <property type="entry name" value="WH-like_DNA-bd_sf"/>
</dbReference>
<evidence type="ECO:0000313" key="5">
    <source>
        <dbReference type="EMBL" id="SMX33770.1"/>
    </source>
</evidence>
<dbReference type="GO" id="GO:0043200">
    <property type="term" value="P:response to amino acid"/>
    <property type="evidence" value="ECO:0007669"/>
    <property type="project" value="TreeGrafter"/>
</dbReference>
<dbReference type="AlphaFoldDB" id="A0A238JT01"/>
<dbReference type="InterPro" id="IPR019885">
    <property type="entry name" value="Tscrpt_reg_HTH_AsnC-type_CS"/>
</dbReference>
<keyword evidence="6" id="KW-1185">Reference proteome</keyword>
<dbReference type="GO" id="GO:0043565">
    <property type="term" value="F:sequence-specific DNA binding"/>
    <property type="evidence" value="ECO:0007669"/>
    <property type="project" value="InterPro"/>
</dbReference>
<evidence type="ECO:0000256" key="1">
    <source>
        <dbReference type="ARBA" id="ARBA00023015"/>
    </source>
</evidence>
<reference evidence="6" key="1">
    <citation type="submission" date="2017-05" db="EMBL/GenBank/DDBJ databases">
        <authorList>
            <person name="Rodrigo-Torres L."/>
            <person name="Arahal R. D."/>
            <person name="Lucena T."/>
        </authorList>
    </citation>
    <scope>NUCLEOTIDE SEQUENCE [LARGE SCALE GENOMIC DNA]</scope>
    <source>
        <strain evidence="6">CECT 8715</strain>
    </source>
</reference>
<organism evidence="5 6">
    <name type="scientific">Ruegeria arenilitoris</name>
    <dbReference type="NCBI Taxonomy" id="1173585"/>
    <lineage>
        <taxon>Bacteria</taxon>
        <taxon>Pseudomonadati</taxon>
        <taxon>Pseudomonadota</taxon>
        <taxon>Alphaproteobacteria</taxon>
        <taxon>Rhodobacterales</taxon>
        <taxon>Roseobacteraceae</taxon>
        <taxon>Ruegeria</taxon>
    </lineage>
</organism>
<evidence type="ECO:0000256" key="2">
    <source>
        <dbReference type="ARBA" id="ARBA00023125"/>
    </source>
</evidence>
<dbReference type="PRINTS" id="PR00033">
    <property type="entry name" value="HTHASNC"/>
</dbReference>
<dbReference type="SUPFAM" id="SSF54909">
    <property type="entry name" value="Dimeric alpha+beta barrel"/>
    <property type="match status" value="1"/>
</dbReference>
<dbReference type="InterPro" id="IPR011008">
    <property type="entry name" value="Dimeric_a/b-barrel"/>
</dbReference>
<dbReference type="Gene3D" id="1.10.10.10">
    <property type="entry name" value="Winged helix-like DNA-binding domain superfamily/Winged helix DNA-binding domain"/>
    <property type="match status" value="1"/>
</dbReference>
<dbReference type="GO" id="GO:0005829">
    <property type="term" value="C:cytosol"/>
    <property type="evidence" value="ECO:0007669"/>
    <property type="project" value="TreeGrafter"/>
</dbReference>
<dbReference type="Pfam" id="PF13404">
    <property type="entry name" value="HTH_AsnC-type"/>
    <property type="match status" value="1"/>
</dbReference>
<dbReference type="Proteomes" id="UP000202485">
    <property type="component" value="Unassembled WGS sequence"/>
</dbReference>
<dbReference type="Gene3D" id="3.30.70.920">
    <property type="match status" value="1"/>
</dbReference>
<dbReference type="InterPro" id="IPR019887">
    <property type="entry name" value="Tscrpt_reg_AsnC/Lrp_C"/>
</dbReference>
<dbReference type="SUPFAM" id="SSF46785">
    <property type="entry name" value="Winged helix' DNA-binding domain"/>
    <property type="match status" value="1"/>
</dbReference>